<evidence type="ECO:0000313" key="1">
    <source>
        <dbReference type="EMBL" id="JAD99441.1"/>
    </source>
</evidence>
<proteinExistence type="predicted"/>
<reference evidence="1" key="2">
    <citation type="journal article" date="2015" name="Data Brief">
        <title>Shoot transcriptome of the giant reed, Arundo donax.</title>
        <authorList>
            <person name="Barrero R.A."/>
            <person name="Guerrero F.D."/>
            <person name="Moolhuijzen P."/>
            <person name="Goolsby J.A."/>
            <person name="Tidwell J."/>
            <person name="Bellgard S.E."/>
            <person name="Bellgard M.I."/>
        </authorList>
    </citation>
    <scope>NUCLEOTIDE SEQUENCE</scope>
    <source>
        <tissue evidence="1">Shoot tissue taken approximately 20 cm above the soil surface</tissue>
    </source>
</reference>
<reference evidence="1" key="1">
    <citation type="submission" date="2014-09" db="EMBL/GenBank/DDBJ databases">
        <authorList>
            <person name="Magalhaes I.L.F."/>
            <person name="Oliveira U."/>
            <person name="Santos F.R."/>
            <person name="Vidigal T.H.D.A."/>
            <person name="Brescovit A.D."/>
            <person name="Santos A.J."/>
        </authorList>
    </citation>
    <scope>NUCLEOTIDE SEQUENCE</scope>
    <source>
        <tissue evidence="1">Shoot tissue taken approximately 20 cm above the soil surface</tissue>
    </source>
</reference>
<dbReference type="EMBL" id="GBRH01198454">
    <property type="protein sequence ID" value="JAD99441.1"/>
    <property type="molecule type" value="Transcribed_RNA"/>
</dbReference>
<accession>A0A0A9EH81</accession>
<sequence length="47" mass="5237">MIDQLNCCKATIYFKRSHMLASMQAAKHLSLFLLSKDGSSITSGFEL</sequence>
<organism evidence="1">
    <name type="scientific">Arundo donax</name>
    <name type="common">Giant reed</name>
    <name type="synonym">Donax arundinaceus</name>
    <dbReference type="NCBI Taxonomy" id="35708"/>
    <lineage>
        <taxon>Eukaryota</taxon>
        <taxon>Viridiplantae</taxon>
        <taxon>Streptophyta</taxon>
        <taxon>Embryophyta</taxon>
        <taxon>Tracheophyta</taxon>
        <taxon>Spermatophyta</taxon>
        <taxon>Magnoliopsida</taxon>
        <taxon>Liliopsida</taxon>
        <taxon>Poales</taxon>
        <taxon>Poaceae</taxon>
        <taxon>PACMAD clade</taxon>
        <taxon>Arundinoideae</taxon>
        <taxon>Arundineae</taxon>
        <taxon>Arundo</taxon>
    </lineage>
</organism>
<protein>
    <submittedName>
        <fullName evidence="1">Uncharacterized protein</fullName>
    </submittedName>
</protein>
<dbReference type="AlphaFoldDB" id="A0A0A9EH81"/>
<name>A0A0A9EH81_ARUDO</name>